<dbReference type="Pfam" id="PF00528">
    <property type="entry name" value="BPD_transp_1"/>
    <property type="match status" value="1"/>
</dbReference>
<keyword evidence="2 7" id="KW-0813">Transport</keyword>
<dbReference type="CDD" id="cd06261">
    <property type="entry name" value="TM_PBP2"/>
    <property type="match status" value="1"/>
</dbReference>
<organism evidence="9 10">
    <name type="scientific">Hydrogenispora ethanolica</name>
    <dbReference type="NCBI Taxonomy" id="1082276"/>
    <lineage>
        <taxon>Bacteria</taxon>
        <taxon>Bacillati</taxon>
        <taxon>Bacillota</taxon>
        <taxon>Hydrogenispora</taxon>
    </lineage>
</organism>
<dbReference type="PANTHER" id="PTHR43744">
    <property type="entry name" value="ABC TRANSPORTER PERMEASE PROTEIN MG189-RELATED-RELATED"/>
    <property type="match status" value="1"/>
</dbReference>
<feature type="transmembrane region" description="Helical" evidence="7">
    <location>
        <begin position="21"/>
        <end position="39"/>
    </location>
</feature>
<dbReference type="OrthoDB" id="187395at2"/>
<dbReference type="InterPro" id="IPR000515">
    <property type="entry name" value="MetI-like"/>
</dbReference>
<gene>
    <name evidence="9" type="ORF">EDC14_10404</name>
</gene>
<comment type="caution">
    <text evidence="9">The sequence shown here is derived from an EMBL/GenBank/DDBJ whole genome shotgun (WGS) entry which is preliminary data.</text>
</comment>
<dbReference type="Gene3D" id="1.10.3720.10">
    <property type="entry name" value="MetI-like"/>
    <property type="match status" value="1"/>
</dbReference>
<dbReference type="Proteomes" id="UP000295008">
    <property type="component" value="Unassembled WGS sequence"/>
</dbReference>
<dbReference type="InterPro" id="IPR035906">
    <property type="entry name" value="MetI-like_sf"/>
</dbReference>
<sequence length="284" mass="31762">MADHTLRVNQPGKRSGAWLREAVLLLAALLTLFPLLWMFSTALKGTQEAFIGHHLIPKVWRFDNFSTAWQQANFALYFLNSTLYTVAVVAGVWAVATLGAYGFARLAIPGKTLIFYILIGSLMIPIPGSFIPLYLMMNKLHLTGTRLGYILPMIASGLATAIFILKSFFESIPKEFEEAARLDGCGKFQIFARIMLPLSQPAWLTVLIFTALATWNDYLWAVIMFSQKERMPIQVGLRVFQGQYFTRYEMLMAGTAIAAIPMILLFVFFQRNIISGVTTGGIKG</sequence>
<keyword evidence="4 7" id="KW-0812">Transmembrane</keyword>
<evidence type="ECO:0000256" key="6">
    <source>
        <dbReference type="ARBA" id="ARBA00023136"/>
    </source>
</evidence>
<feature type="transmembrane region" description="Helical" evidence="7">
    <location>
        <begin position="250"/>
        <end position="269"/>
    </location>
</feature>
<keyword evidence="6 7" id="KW-0472">Membrane</keyword>
<feature type="transmembrane region" description="Helical" evidence="7">
    <location>
        <begin position="147"/>
        <end position="169"/>
    </location>
</feature>
<dbReference type="SUPFAM" id="SSF161098">
    <property type="entry name" value="MetI-like"/>
    <property type="match status" value="1"/>
</dbReference>
<evidence type="ECO:0000256" key="7">
    <source>
        <dbReference type="RuleBase" id="RU363032"/>
    </source>
</evidence>
<evidence type="ECO:0000259" key="8">
    <source>
        <dbReference type="PROSITE" id="PS50928"/>
    </source>
</evidence>
<dbReference type="GO" id="GO:0005886">
    <property type="term" value="C:plasma membrane"/>
    <property type="evidence" value="ECO:0007669"/>
    <property type="project" value="UniProtKB-SubCell"/>
</dbReference>
<dbReference type="GO" id="GO:0055085">
    <property type="term" value="P:transmembrane transport"/>
    <property type="evidence" value="ECO:0007669"/>
    <property type="project" value="InterPro"/>
</dbReference>
<dbReference type="AlphaFoldDB" id="A0A4R1R0H3"/>
<accession>A0A4R1R0H3</accession>
<comment type="similarity">
    <text evidence="7">Belongs to the binding-protein-dependent transport system permease family.</text>
</comment>
<evidence type="ECO:0000256" key="5">
    <source>
        <dbReference type="ARBA" id="ARBA00022989"/>
    </source>
</evidence>
<evidence type="ECO:0000256" key="2">
    <source>
        <dbReference type="ARBA" id="ARBA00022448"/>
    </source>
</evidence>
<dbReference type="PANTHER" id="PTHR43744:SF8">
    <property type="entry name" value="SN-GLYCEROL-3-PHOSPHATE TRANSPORT SYSTEM PERMEASE PROTEIN UGPE"/>
    <property type="match status" value="1"/>
</dbReference>
<feature type="transmembrane region" description="Helical" evidence="7">
    <location>
        <begin position="113"/>
        <end position="135"/>
    </location>
</feature>
<feature type="domain" description="ABC transmembrane type-1" evidence="8">
    <location>
        <begin position="78"/>
        <end position="269"/>
    </location>
</feature>
<keyword evidence="3" id="KW-1003">Cell membrane</keyword>
<dbReference type="PROSITE" id="PS50928">
    <property type="entry name" value="ABC_TM1"/>
    <property type="match status" value="1"/>
</dbReference>
<comment type="subcellular location">
    <subcellularLocation>
        <location evidence="1 7">Cell membrane</location>
        <topology evidence="1 7">Multi-pass membrane protein</topology>
    </subcellularLocation>
</comment>
<feature type="transmembrane region" description="Helical" evidence="7">
    <location>
        <begin position="190"/>
        <end position="215"/>
    </location>
</feature>
<reference evidence="9 10" key="1">
    <citation type="submission" date="2019-03" db="EMBL/GenBank/DDBJ databases">
        <title>Genomic Encyclopedia of Type Strains, Phase IV (KMG-IV): sequencing the most valuable type-strain genomes for metagenomic binning, comparative biology and taxonomic classification.</title>
        <authorList>
            <person name="Goeker M."/>
        </authorList>
    </citation>
    <scope>NUCLEOTIDE SEQUENCE [LARGE SCALE GENOMIC DNA]</scope>
    <source>
        <strain evidence="9 10">LX-B</strain>
    </source>
</reference>
<proteinExistence type="inferred from homology"/>
<dbReference type="RefSeq" id="WP_132016642.1">
    <property type="nucleotide sequence ID" value="NZ_SLUN01000040.1"/>
</dbReference>
<evidence type="ECO:0000313" key="10">
    <source>
        <dbReference type="Proteomes" id="UP000295008"/>
    </source>
</evidence>
<evidence type="ECO:0000256" key="1">
    <source>
        <dbReference type="ARBA" id="ARBA00004651"/>
    </source>
</evidence>
<evidence type="ECO:0000313" key="9">
    <source>
        <dbReference type="EMBL" id="TCL58790.1"/>
    </source>
</evidence>
<keyword evidence="10" id="KW-1185">Reference proteome</keyword>
<evidence type="ECO:0000256" key="4">
    <source>
        <dbReference type="ARBA" id="ARBA00022692"/>
    </source>
</evidence>
<keyword evidence="5 7" id="KW-1133">Transmembrane helix</keyword>
<feature type="transmembrane region" description="Helical" evidence="7">
    <location>
        <begin position="74"/>
        <end position="101"/>
    </location>
</feature>
<name>A0A4R1R0H3_HYDET</name>
<dbReference type="EMBL" id="SLUN01000040">
    <property type="protein sequence ID" value="TCL58790.1"/>
    <property type="molecule type" value="Genomic_DNA"/>
</dbReference>
<evidence type="ECO:0000256" key="3">
    <source>
        <dbReference type="ARBA" id="ARBA00022475"/>
    </source>
</evidence>
<protein>
    <submittedName>
        <fullName evidence="9">Carbohydrate ABC transporter membrane protein 2 (CUT1 family)</fullName>
    </submittedName>
</protein>